<evidence type="ECO:0000256" key="2">
    <source>
        <dbReference type="SAM" id="Phobius"/>
    </source>
</evidence>
<keyword evidence="2" id="KW-1133">Transmembrane helix</keyword>
<feature type="transmembrane region" description="Helical" evidence="2">
    <location>
        <begin position="77"/>
        <end position="97"/>
    </location>
</feature>
<accession>A0A6I4W6R5</accession>
<evidence type="ECO:0000313" key="3">
    <source>
        <dbReference type="EMBL" id="MXQ64410.1"/>
    </source>
</evidence>
<dbReference type="EMBL" id="WUTW01000002">
    <property type="protein sequence ID" value="MXQ64410.1"/>
    <property type="molecule type" value="Genomic_DNA"/>
</dbReference>
<dbReference type="Proteomes" id="UP000431901">
    <property type="component" value="Unassembled WGS sequence"/>
</dbReference>
<feature type="transmembrane region" description="Helical" evidence="2">
    <location>
        <begin position="29"/>
        <end position="56"/>
    </location>
</feature>
<keyword evidence="2" id="KW-0472">Membrane</keyword>
<dbReference type="RefSeq" id="WP_161102642.1">
    <property type="nucleotide sequence ID" value="NZ_JBHLYI010000013.1"/>
</dbReference>
<comment type="caution">
    <text evidence="3">The sequence shown here is derived from an EMBL/GenBank/DDBJ whole genome shotgun (WGS) entry which is preliminary data.</text>
</comment>
<name>A0A6I4W6R5_9ACTN</name>
<proteinExistence type="predicted"/>
<gene>
    <name evidence="3" type="ORF">GQ466_10205</name>
</gene>
<feature type="region of interest" description="Disordered" evidence="1">
    <location>
        <begin position="1"/>
        <end position="23"/>
    </location>
</feature>
<protein>
    <submittedName>
        <fullName evidence="3">DUF456 family protein</fullName>
    </submittedName>
</protein>
<dbReference type="AlphaFoldDB" id="A0A6I4W6R5"/>
<keyword evidence="2" id="KW-0812">Transmembrane</keyword>
<feature type="compositionally biased region" description="Low complexity" evidence="1">
    <location>
        <begin position="1"/>
        <end position="13"/>
    </location>
</feature>
<evidence type="ECO:0000256" key="1">
    <source>
        <dbReference type="SAM" id="MobiDB-lite"/>
    </source>
</evidence>
<organism evidence="3 4">
    <name type="scientific">Actinomadura rayongensis</name>
    <dbReference type="NCBI Taxonomy" id="1429076"/>
    <lineage>
        <taxon>Bacteria</taxon>
        <taxon>Bacillati</taxon>
        <taxon>Actinomycetota</taxon>
        <taxon>Actinomycetes</taxon>
        <taxon>Streptosporangiales</taxon>
        <taxon>Thermomonosporaceae</taxon>
        <taxon>Actinomadura</taxon>
    </lineage>
</organism>
<sequence>MTHQAGPGEVQAPQAPPPGGRRGPASRRALWLAIGGLILAVPFWPLGLVLGIAAIVTEIRARRDPAVPARRGLSASLVVGALAVLVGLFAMTSWIVLAPELSDRQSCLDGANTVADKKACDDAFSRQIIDKFDLPPDTKVFTGF</sequence>
<dbReference type="OrthoDB" id="3474462at2"/>
<keyword evidence="4" id="KW-1185">Reference proteome</keyword>
<reference evidence="3 4" key="1">
    <citation type="submission" date="2019-12" db="EMBL/GenBank/DDBJ databases">
        <title>Nocardia macrotermitis sp. nov. and Nocardia aurantia sp. nov., isolated from the gut of the fungus growing-termite Macrotermes natalensis.</title>
        <authorList>
            <person name="Christine B."/>
            <person name="Rene B."/>
        </authorList>
    </citation>
    <scope>NUCLEOTIDE SEQUENCE [LARGE SCALE GENOMIC DNA]</scope>
    <source>
        <strain evidence="3 4">DSM 102126</strain>
    </source>
</reference>
<evidence type="ECO:0000313" key="4">
    <source>
        <dbReference type="Proteomes" id="UP000431901"/>
    </source>
</evidence>